<name>A0A927CCL9_9BACL</name>
<dbReference type="SUPFAM" id="SSF46689">
    <property type="entry name" value="Homeodomain-like"/>
    <property type="match status" value="1"/>
</dbReference>
<feature type="domain" description="HTH araC/xylS-type" evidence="4">
    <location>
        <begin position="192"/>
        <end position="290"/>
    </location>
</feature>
<dbReference type="GO" id="GO:0003700">
    <property type="term" value="F:DNA-binding transcription factor activity"/>
    <property type="evidence" value="ECO:0007669"/>
    <property type="project" value="InterPro"/>
</dbReference>
<dbReference type="RefSeq" id="WP_190929131.1">
    <property type="nucleotide sequence ID" value="NZ_JACXJA010000020.1"/>
</dbReference>
<evidence type="ECO:0000313" key="6">
    <source>
        <dbReference type="Proteomes" id="UP000639396"/>
    </source>
</evidence>
<dbReference type="Pfam" id="PF02311">
    <property type="entry name" value="AraC_binding"/>
    <property type="match status" value="1"/>
</dbReference>
<evidence type="ECO:0000256" key="2">
    <source>
        <dbReference type="ARBA" id="ARBA00023125"/>
    </source>
</evidence>
<proteinExistence type="predicted"/>
<dbReference type="Proteomes" id="UP000639396">
    <property type="component" value="Unassembled WGS sequence"/>
</dbReference>
<dbReference type="InterPro" id="IPR003313">
    <property type="entry name" value="AraC-bd"/>
</dbReference>
<dbReference type="InterPro" id="IPR037923">
    <property type="entry name" value="HTH-like"/>
</dbReference>
<dbReference type="Gene3D" id="2.60.120.10">
    <property type="entry name" value="Jelly Rolls"/>
    <property type="match status" value="1"/>
</dbReference>
<evidence type="ECO:0000256" key="1">
    <source>
        <dbReference type="ARBA" id="ARBA00023015"/>
    </source>
</evidence>
<dbReference type="Gene3D" id="1.10.10.60">
    <property type="entry name" value="Homeodomain-like"/>
    <property type="match status" value="2"/>
</dbReference>
<evidence type="ECO:0000313" key="5">
    <source>
        <dbReference type="EMBL" id="MBD2863501.1"/>
    </source>
</evidence>
<keyword evidence="6" id="KW-1185">Reference proteome</keyword>
<organism evidence="5 6">
    <name type="scientific">Paenibacillus oceani</name>
    <dbReference type="NCBI Taxonomy" id="2772510"/>
    <lineage>
        <taxon>Bacteria</taxon>
        <taxon>Bacillati</taxon>
        <taxon>Bacillota</taxon>
        <taxon>Bacilli</taxon>
        <taxon>Bacillales</taxon>
        <taxon>Paenibacillaceae</taxon>
        <taxon>Paenibacillus</taxon>
    </lineage>
</organism>
<dbReference type="SUPFAM" id="SSF51215">
    <property type="entry name" value="Regulatory protein AraC"/>
    <property type="match status" value="1"/>
</dbReference>
<evidence type="ECO:0000259" key="4">
    <source>
        <dbReference type="PROSITE" id="PS01124"/>
    </source>
</evidence>
<dbReference type="EMBL" id="JACXJA010000020">
    <property type="protein sequence ID" value="MBD2863501.1"/>
    <property type="molecule type" value="Genomic_DNA"/>
</dbReference>
<evidence type="ECO:0000256" key="3">
    <source>
        <dbReference type="ARBA" id="ARBA00023163"/>
    </source>
</evidence>
<dbReference type="GO" id="GO:0043565">
    <property type="term" value="F:sequence-specific DNA binding"/>
    <property type="evidence" value="ECO:0007669"/>
    <property type="project" value="InterPro"/>
</dbReference>
<dbReference type="InterPro" id="IPR014710">
    <property type="entry name" value="RmlC-like_jellyroll"/>
</dbReference>
<dbReference type="PROSITE" id="PS00041">
    <property type="entry name" value="HTH_ARAC_FAMILY_1"/>
    <property type="match status" value="1"/>
</dbReference>
<dbReference type="PANTHER" id="PTHR43280:SF2">
    <property type="entry name" value="HTH-TYPE TRANSCRIPTIONAL REGULATOR EXSA"/>
    <property type="match status" value="1"/>
</dbReference>
<accession>A0A927CCL9</accession>
<comment type="caution">
    <text evidence="5">The sequence shown here is derived from an EMBL/GenBank/DDBJ whole genome shotgun (WGS) entry which is preliminary data.</text>
</comment>
<keyword evidence="1" id="KW-0805">Transcription regulation</keyword>
<dbReference type="Pfam" id="PF12833">
    <property type="entry name" value="HTH_18"/>
    <property type="match status" value="1"/>
</dbReference>
<dbReference type="InterPro" id="IPR009057">
    <property type="entry name" value="Homeodomain-like_sf"/>
</dbReference>
<dbReference type="InterPro" id="IPR018062">
    <property type="entry name" value="HTH_AraC-typ_CS"/>
</dbReference>
<dbReference type="AlphaFoldDB" id="A0A927CCL9"/>
<protein>
    <submittedName>
        <fullName evidence="5">Helix-turn-helix domain-containing protein</fullName>
    </submittedName>
</protein>
<dbReference type="InterPro" id="IPR018060">
    <property type="entry name" value="HTH_AraC"/>
</dbReference>
<dbReference type="PANTHER" id="PTHR43280">
    <property type="entry name" value="ARAC-FAMILY TRANSCRIPTIONAL REGULATOR"/>
    <property type="match status" value="1"/>
</dbReference>
<reference evidence="5" key="1">
    <citation type="submission" date="2020-09" db="EMBL/GenBank/DDBJ databases">
        <title>A novel bacterium of genus Paenibacillus, isolated from South China Sea.</title>
        <authorList>
            <person name="Huang H."/>
            <person name="Mo K."/>
            <person name="Hu Y."/>
        </authorList>
    </citation>
    <scope>NUCLEOTIDE SEQUENCE</scope>
    <source>
        <strain evidence="5">IB182363</strain>
    </source>
</reference>
<sequence>MYPIFQDVLIADHAEIDRLPFFINKNRIYGLCPLHYHDFMELSLVYEGTGTEIVNGKRHRMQPGTVSVLLPHHVHEIHTEGNAPIRLYCCMFDMNFIFDSPYDAVFKNYLLKTGTQLPSHYDLNAEQSKRVGQILELLYMEYRGTAFSKHSYIRTKLIEAIVYIIRTRMDHINPKLKDGQTIRDPVTANSIKEMVQYVHVHYKEALCLKVLSEKFSFSVPYISQLFKEQVGQNFIDYLHALRIKRATSLLVRTRMSVHDIALDVGFSHIRTFTRVFREVTGLSAREYRNQKRRAIESSEVDR</sequence>
<keyword evidence="2" id="KW-0238">DNA-binding</keyword>
<dbReference type="SMART" id="SM00342">
    <property type="entry name" value="HTH_ARAC"/>
    <property type="match status" value="1"/>
</dbReference>
<dbReference type="PROSITE" id="PS01124">
    <property type="entry name" value="HTH_ARAC_FAMILY_2"/>
    <property type="match status" value="1"/>
</dbReference>
<gene>
    <name evidence="5" type="ORF">IDH45_16020</name>
</gene>
<keyword evidence="3" id="KW-0804">Transcription</keyword>